<proteinExistence type="inferred from homology"/>
<keyword evidence="3 9" id="KW-0547">Nucleotide-binding</keyword>
<evidence type="ECO:0000313" key="12">
    <source>
        <dbReference type="Proteomes" id="UP000574067"/>
    </source>
</evidence>
<feature type="binding site" evidence="9">
    <location>
        <position position="255"/>
    </location>
    <ligand>
        <name>K(+)</name>
        <dbReference type="ChEBI" id="CHEBI:29103"/>
    </ligand>
</feature>
<dbReference type="InterPro" id="IPR011877">
    <property type="entry name" value="Ribokinase"/>
</dbReference>
<dbReference type="HAMAP" id="MF_01987">
    <property type="entry name" value="Ribokinase"/>
    <property type="match status" value="1"/>
</dbReference>
<dbReference type="PANTHER" id="PTHR10584">
    <property type="entry name" value="SUGAR KINASE"/>
    <property type="match status" value="1"/>
</dbReference>
<evidence type="ECO:0000256" key="9">
    <source>
        <dbReference type="HAMAP-Rule" id="MF_01987"/>
    </source>
</evidence>
<organism evidence="11 12">
    <name type="scientific">Azohydromonas caseinilytica</name>
    <dbReference type="NCBI Taxonomy" id="2728836"/>
    <lineage>
        <taxon>Bacteria</taxon>
        <taxon>Pseudomonadati</taxon>
        <taxon>Pseudomonadota</taxon>
        <taxon>Betaproteobacteria</taxon>
        <taxon>Burkholderiales</taxon>
        <taxon>Sphaerotilaceae</taxon>
        <taxon>Azohydromonas</taxon>
    </lineage>
</organism>
<feature type="binding site" evidence="9">
    <location>
        <position position="294"/>
    </location>
    <ligand>
        <name>K(+)</name>
        <dbReference type="ChEBI" id="CHEBI:29103"/>
    </ligand>
</feature>
<feature type="binding site" evidence="9">
    <location>
        <begin position="225"/>
        <end position="230"/>
    </location>
    <ligand>
        <name>ATP</name>
        <dbReference type="ChEBI" id="CHEBI:30616"/>
    </ligand>
</feature>
<dbReference type="InterPro" id="IPR011611">
    <property type="entry name" value="PfkB_dom"/>
</dbReference>
<comment type="function">
    <text evidence="9">Catalyzes the phosphorylation of ribose at O-5 in a reaction requiring ATP and magnesium. The resulting D-ribose-5-phosphate can then be used either for sythesis of nucleotides, histidine, and tryptophan, or as a component of the pentose phosphate pathway.</text>
</comment>
<feature type="binding site" evidence="9">
    <location>
        <begin position="47"/>
        <end position="51"/>
    </location>
    <ligand>
        <name>substrate</name>
    </ligand>
</feature>
<keyword evidence="9" id="KW-0963">Cytoplasm</keyword>
<evidence type="ECO:0000256" key="1">
    <source>
        <dbReference type="ARBA" id="ARBA00022679"/>
    </source>
</evidence>
<dbReference type="InterPro" id="IPR002139">
    <property type="entry name" value="Ribo/fructo_kinase"/>
</dbReference>
<comment type="pathway">
    <text evidence="9">Carbohydrate metabolism; D-ribose degradation; D-ribose 5-phosphate from beta-D-ribopyranose: step 2/2.</text>
</comment>
<comment type="cofactor">
    <cofactor evidence="9">
        <name>Mg(2+)</name>
        <dbReference type="ChEBI" id="CHEBI:18420"/>
    </cofactor>
    <text evidence="9">Requires a divalent cation, most likely magnesium in vivo, as an electrophilic catalyst to aid phosphoryl group transfer. It is the chelate of the metal and the nucleotide that is the actual substrate.</text>
</comment>
<gene>
    <name evidence="9" type="primary">rbsK</name>
    <name evidence="11" type="ORF">HHL10_24955</name>
</gene>
<keyword evidence="6 9" id="KW-0460">Magnesium</keyword>
<protein>
    <recommendedName>
        <fullName evidence="9">Ribokinase</fullName>
        <shortName evidence="9">RK</shortName>
        <ecNumber evidence="9">2.7.1.15</ecNumber>
    </recommendedName>
</protein>
<keyword evidence="8 9" id="KW-0119">Carbohydrate metabolism</keyword>
<dbReference type="GO" id="GO:0046872">
    <property type="term" value="F:metal ion binding"/>
    <property type="evidence" value="ECO:0007669"/>
    <property type="project" value="UniProtKB-KW"/>
</dbReference>
<feature type="binding site" evidence="9">
    <location>
        <position position="148"/>
    </location>
    <ligand>
        <name>substrate</name>
    </ligand>
</feature>
<name>A0A848FG27_9BURK</name>
<dbReference type="Proteomes" id="UP000574067">
    <property type="component" value="Unassembled WGS sequence"/>
</dbReference>
<keyword evidence="4 9" id="KW-0418">Kinase</keyword>
<evidence type="ECO:0000256" key="6">
    <source>
        <dbReference type="ARBA" id="ARBA00022842"/>
    </source>
</evidence>
<dbReference type="UniPathway" id="UPA00916">
    <property type="reaction ID" value="UER00889"/>
</dbReference>
<keyword evidence="1 9" id="KW-0808">Transferase</keyword>
<comment type="activity regulation">
    <text evidence="9">Activated by a monovalent cation that binds near, but not in, the active site. The most likely occupant of the site in vivo is potassium. Ion binding induces a conformational change that may alter substrate affinity.</text>
</comment>
<dbReference type="GO" id="GO:0005829">
    <property type="term" value="C:cytosol"/>
    <property type="evidence" value="ECO:0007669"/>
    <property type="project" value="TreeGrafter"/>
</dbReference>
<evidence type="ECO:0000256" key="3">
    <source>
        <dbReference type="ARBA" id="ARBA00022741"/>
    </source>
</evidence>
<feature type="binding site" evidence="9">
    <location>
        <begin position="258"/>
        <end position="259"/>
    </location>
    <ligand>
        <name>ATP</name>
        <dbReference type="ChEBI" id="CHEBI:30616"/>
    </ligand>
</feature>
<comment type="catalytic activity">
    <reaction evidence="9">
        <text>D-ribose + ATP = D-ribose 5-phosphate + ADP + H(+)</text>
        <dbReference type="Rhea" id="RHEA:13697"/>
        <dbReference type="ChEBI" id="CHEBI:15378"/>
        <dbReference type="ChEBI" id="CHEBI:30616"/>
        <dbReference type="ChEBI" id="CHEBI:47013"/>
        <dbReference type="ChEBI" id="CHEBI:78346"/>
        <dbReference type="ChEBI" id="CHEBI:456216"/>
        <dbReference type="EC" id="2.7.1.15"/>
    </reaction>
</comment>
<keyword evidence="5 9" id="KW-0067">ATP-binding</keyword>
<feature type="domain" description="Carbohydrate kinase PfkB" evidence="10">
    <location>
        <begin position="11"/>
        <end position="300"/>
    </location>
</feature>
<accession>A0A848FG27</accession>
<dbReference type="CDD" id="cd01174">
    <property type="entry name" value="ribokinase"/>
    <property type="match status" value="1"/>
</dbReference>
<feature type="binding site" evidence="9">
    <location>
        <position position="292"/>
    </location>
    <ligand>
        <name>K(+)</name>
        <dbReference type="ChEBI" id="CHEBI:29103"/>
    </ligand>
</feature>
<comment type="subunit">
    <text evidence="9">Homodimer.</text>
</comment>
<evidence type="ECO:0000259" key="10">
    <source>
        <dbReference type="Pfam" id="PF00294"/>
    </source>
</evidence>
<evidence type="ECO:0000256" key="2">
    <source>
        <dbReference type="ARBA" id="ARBA00022723"/>
    </source>
</evidence>
<dbReference type="GO" id="GO:0019303">
    <property type="term" value="P:D-ribose catabolic process"/>
    <property type="evidence" value="ECO:0007669"/>
    <property type="project" value="UniProtKB-UniRule"/>
</dbReference>
<evidence type="ECO:0000256" key="5">
    <source>
        <dbReference type="ARBA" id="ARBA00022840"/>
    </source>
</evidence>
<feature type="binding site" evidence="9">
    <location>
        <position position="289"/>
    </location>
    <ligand>
        <name>K(+)</name>
        <dbReference type="ChEBI" id="CHEBI:29103"/>
    </ligand>
</feature>
<dbReference type="GO" id="GO:0004747">
    <property type="term" value="F:ribokinase activity"/>
    <property type="evidence" value="ECO:0007669"/>
    <property type="project" value="UniProtKB-UniRule"/>
</dbReference>
<dbReference type="EMBL" id="JABBFW010000028">
    <property type="protein sequence ID" value="NML18222.1"/>
    <property type="molecule type" value="Genomic_DNA"/>
</dbReference>
<dbReference type="SUPFAM" id="SSF53613">
    <property type="entry name" value="Ribokinase-like"/>
    <property type="match status" value="1"/>
</dbReference>
<feature type="binding site" evidence="9">
    <location>
        <position position="283"/>
    </location>
    <ligand>
        <name>ATP</name>
        <dbReference type="ChEBI" id="CHEBI:30616"/>
    </ligand>
</feature>
<reference evidence="11 12" key="1">
    <citation type="submission" date="2020-04" db="EMBL/GenBank/DDBJ databases">
        <title>Azohydromonas sp. isolated from soil.</title>
        <authorList>
            <person name="Dahal R.H."/>
        </authorList>
    </citation>
    <scope>NUCLEOTIDE SEQUENCE [LARGE SCALE GENOMIC DNA]</scope>
    <source>
        <strain evidence="11 12">G-1-1-14</strain>
    </source>
</reference>
<comment type="subcellular location">
    <subcellularLocation>
        <location evidence="9">Cytoplasm</location>
    </subcellularLocation>
</comment>
<dbReference type="PRINTS" id="PR00990">
    <property type="entry name" value="RIBOKINASE"/>
</dbReference>
<feature type="binding site" evidence="9">
    <location>
        <position position="253"/>
    </location>
    <ligand>
        <name>K(+)</name>
        <dbReference type="ChEBI" id="CHEBI:29103"/>
    </ligand>
</feature>
<feature type="binding site" evidence="9">
    <location>
        <position position="259"/>
    </location>
    <ligand>
        <name>substrate</name>
    </ligand>
</feature>
<evidence type="ECO:0000256" key="4">
    <source>
        <dbReference type="ARBA" id="ARBA00022777"/>
    </source>
</evidence>
<keyword evidence="7 9" id="KW-0630">Potassium</keyword>
<comment type="similarity">
    <text evidence="9">Belongs to the carbohydrate kinase PfkB family. Ribokinase subfamily.</text>
</comment>
<dbReference type="InterPro" id="IPR029056">
    <property type="entry name" value="Ribokinase-like"/>
</dbReference>
<feature type="binding site" evidence="9">
    <location>
        <position position="192"/>
    </location>
    <ligand>
        <name>ATP</name>
        <dbReference type="ChEBI" id="CHEBI:30616"/>
    </ligand>
</feature>
<dbReference type="GO" id="GO:0005524">
    <property type="term" value="F:ATP binding"/>
    <property type="evidence" value="ECO:0007669"/>
    <property type="project" value="UniProtKB-UniRule"/>
</dbReference>
<comment type="caution">
    <text evidence="11">The sequence shown here is derived from an EMBL/GenBank/DDBJ whole genome shotgun (WGS) entry which is preliminary data.</text>
</comment>
<evidence type="ECO:0000313" key="11">
    <source>
        <dbReference type="EMBL" id="NML18222.1"/>
    </source>
</evidence>
<keyword evidence="12" id="KW-1185">Reference proteome</keyword>
<evidence type="ECO:0000256" key="7">
    <source>
        <dbReference type="ARBA" id="ARBA00022958"/>
    </source>
</evidence>
<feature type="active site" description="Proton acceptor" evidence="9">
    <location>
        <position position="259"/>
    </location>
</feature>
<evidence type="ECO:0000256" key="8">
    <source>
        <dbReference type="ARBA" id="ARBA00023277"/>
    </source>
</evidence>
<dbReference type="EC" id="2.7.1.15" evidence="9"/>
<dbReference type="Pfam" id="PF00294">
    <property type="entry name" value="PfkB"/>
    <property type="match status" value="1"/>
</dbReference>
<keyword evidence="2 9" id="KW-0479">Metal-binding</keyword>
<comment type="caution">
    <text evidence="9">Lacks conserved residue(s) required for the propagation of feature annotation.</text>
</comment>
<dbReference type="RefSeq" id="WP_169163117.1">
    <property type="nucleotide sequence ID" value="NZ_JABBFW010000028.1"/>
</dbReference>
<dbReference type="Gene3D" id="3.40.1190.20">
    <property type="match status" value="1"/>
</dbReference>
<dbReference type="AlphaFoldDB" id="A0A848FG27"/>
<dbReference type="PANTHER" id="PTHR10584:SF166">
    <property type="entry name" value="RIBOKINASE"/>
    <property type="match status" value="1"/>
</dbReference>
<sequence>MTQAASPHGADVVCIASWNVDLVSHVPRPLARGETLLAQNFDIGPGGKGSNAAIACARQGARVALVARVGDDDFGRMGLSLWSGEGIDARHVEIAPGERSGVAQILIYPDGDNSIAVAPGAGAGLGARQVEAARATIAGSKVVMASCEVSLEATLAAFRIARVHGVRTLLNPAPARPLPDELLALTDVLTPNETELLTLAGLEGAGLEEGARALLRRGTGAVIATLGTAGCRLWRGDGASLSVPGWRMEAVVDTVGAGDTFTGSLAAALARGETLEDAMRCANAAAALSVTGRGATGGMPSLAGTRALLGTQRAG</sequence>
<feature type="binding site" evidence="9">
    <location>
        <begin position="19"/>
        <end position="21"/>
    </location>
    <ligand>
        <name>substrate</name>
    </ligand>
</feature>